<dbReference type="EC" id="3.4.14.11" evidence="9"/>
<evidence type="ECO:0000256" key="7">
    <source>
        <dbReference type="ARBA" id="ARBA00022801"/>
    </source>
</evidence>
<feature type="domain" description="X-Prolyl dipeptidyl aminopeptidase PepX N-terminal" evidence="11">
    <location>
        <begin position="1"/>
        <end position="158"/>
    </location>
</feature>
<protein>
    <recommendedName>
        <fullName evidence="9">Xaa-Pro dipeptidyl-peptidase</fullName>
        <ecNumber evidence="9">3.4.14.11</ecNumber>
    </recommendedName>
    <alternativeName>
        <fullName evidence="9">X-Pro dipeptidyl-peptidase</fullName>
    </alternativeName>
    <alternativeName>
        <fullName evidence="9">X-prolyl-dipeptidyl aminopeptidase</fullName>
        <shortName evidence="9">X-PDAP</shortName>
    </alternativeName>
</protein>
<dbReference type="GO" id="GO:0008239">
    <property type="term" value="F:dipeptidyl-peptidase activity"/>
    <property type="evidence" value="ECO:0007669"/>
    <property type="project" value="UniProtKB-UniRule"/>
</dbReference>
<dbReference type="Gene3D" id="2.60.120.260">
    <property type="entry name" value="Galactose-binding domain-like"/>
    <property type="match status" value="1"/>
</dbReference>
<sequence length="801" mass="91238">MKYNQYAYVETDYQTQVKELLNIKFLPVNFEQLTFSELLTTMVANVLAEVNPQDEDARKAKLTEFAVSSSQTLTAFLTNKPEKISVEQFYNVALQLLGYHVQYDYDLDNPLKFMKKQALPTVSQIDNSADLIGAFYRLLNTRTKNGQILLDVMAGKGYFFDRRDKLPQNEFVLFNGKSQPVFDTSKVIREVVYVECDLDTDGDGHSDLLQTTIFRPSESAKMPVPALYTADPYFGGVIANEKRNHSVDENLTDATIWSNPQYQPANHIKAKAPTSSNTDANPATERALNKAPYTLNEYMLARGFASVVAGAIGTRGSDGLRITGGPEETESAKAVIEWLHGDRIAYTDRTRKHETKADWCNGNIGMTGRSYLGTLQIALATTGVAGLKTIVSEAAISSWYDYYREHGLVIAPEACQGEDLDMLAETCQSNLWDAGDYLKIKPKYDEMQKTLLAKADRLTGQYSDFWDVRNYRHHTDQIKCSWISVHGLNDWNVKPKNVYKIWQKVKNLPIEHHLFLHQGPHYNMNNLVSIDFTDLINLWFVHELLGIENQAYKQWPQVMIQDNLEADTWHQEQDWSNDCGHESTYYPTDDGQLQKDGNGQKQLAFTDVGGKEFKKAKISENDWQNQFISGAKKWTKASLRFTTEEFIHPVTIVGRPTVKMRVSSNLNKGQLSVALVELGERKRLTPTPRLIMPGGQELGYRFGTDTLQEFMPDKVTPAKLITKGHMNLQNYADLKKPRAIETNQFYDLEFQLQPTYYKLPVQSRLCLIIYSTDQGMTKRPLEDTTYTVDLTQTEIRFNQQS</sequence>
<dbReference type="InterPro" id="IPR008252">
    <property type="entry name" value="Pept_S15_Xpro"/>
</dbReference>
<dbReference type="GO" id="GO:0008236">
    <property type="term" value="F:serine-type peptidase activity"/>
    <property type="evidence" value="ECO:0007669"/>
    <property type="project" value="UniProtKB-KW"/>
</dbReference>
<dbReference type="Gene3D" id="1.10.246.70">
    <property type="match status" value="1"/>
</dbReference>
<comment type="subunit">
    <text evidence="4 9">Homodimer.</text>
</comment>
<evidence type="ECO:0000256" key="8">
    <source>
        <dbReference type="ARBA" id="ARBA00022825"/>
    </source>
</evidence>
<keyword evidence="9" id="KW-0963">Cytoplasm</keyword>
<dbReference type="PRINTS" id="PR00923">
    <property type="entry name" value="LACTOPTASE"/>
</dbReference>
<dbReference type="SMART" id="SM00939">
    <property type="entry name" value="PepX_C"/>
    <property type="match status" value="1"/>
</dbReference>
<feature type="active site" description="Charge relay system" evidence="9">
    <location>
        <position position="521"/>
    </location>
</feature>
<dbReference type="InterPro" id="IPR029058">
    <property type="entry name" value="AB_hydrolase_fold"/>
</dbReference>
<comment type="catalytic activity">
    <reaction evidence="1 9">
        <text>Hydrolyzes Xaa-Pro-|- bonds to release unblocked, N-terminal dipeptides from substrates including Ala-Pro-|-p-nitroanilide and (sequentially) Tyr-Pro-|-Phe-Pro-|-Gly-Pro-|-Ile.</text>
        <dbReference type="EC" id="3.4.14.11"/>
    </reaction>
</comment>
<dbReference type="InterPro" id="IPR015251">
    <property type="entry name" value="PepX_N_dom"/>
</dbReference>
<dbReference type="RefSeq" id="WP_090092797.1">
    <property type="nucleotide sequence ID" value="NZ_CBCRVU010000003.1"/>
</dbReference>
<evidence type="ECO:0000313" key="12">
    <source>
        <dbReference type="EMBL" id="SFD41265.1"/>
    </source>
</evidence>
<evidence type="ECO:0000256" key="2">
    <source>
        <dbReference type="ARBA" id="ARBA00003997"/>
    </source>
</evidence>
<accession>A0A1I1S407</accession>
<dbReference type="SUPFAM" id="SSF53474">
    <property type="entry name" value="alpha/beta-Hydrolases"/>
    <property type="match status" value="1"/>
</dbReference>
<dbReference type="GO" id="GO:0004177">
    <property type="term" value="F:aminopeptidase activity"/>
    <property type="evidence" value="ECO:0007669"/>
    <property type="project" value="UniProtKB-KW"/>
</dbReference>
<dbReference type="Pfam" id="PF02129">
    <property type="entry name" value="Peptidase_S15"/>
    <property type="match status" value="1"/>
</dbReference>
<evidence type="ECO:0000256" key="5">
    <source>
        <dbReference type="ARBA" id="ARBA00022438"/>
    </source>
</evidence>
<keyword evidence="6 9" id="KW-0645">Protease</keyword>
<name>A0A1I1S407_9LACO</name>
<feature type="domain" description="Xaa-Pro dipeptidyl-peptidase C-terminal" evidence="10">
    <location>
        <begin position="537"/>
        <end position="796"/>
    </location>
</feature>
<dbReference type="NCBIfam" id="TIGR00976">
    <property type="entry name" value="CocE_NonD"/>
    <property type="match status" value="1"/>
</dbReference>
<dbReference type="NCBIfam" id="NF003781">
    <property type="entry name" value="PRK05371.1-2"/>
    <property type="match status" value="1"/>
</dbReference>
<dbReference type="SMART" id="SM00940">
    <property type="entry name" value="PepX_N"/>
    <property type="match status" value="1"/>
</dbReference>
<dbReference type="STRING" id="1505723.SAMN04487792_0724"/>
<evidence type="ECO:0000259" key="10">
    <source>
        <dbReference type="SMART" id="SM00939"/>
    </source>
</evidence>
<evidence type="ECO:0000259" key="11">
    <source>
        <dbReference type="SMART" id="SM00940"/>
    </source>
</evidence>
<organism evidence="12 13">
    <name type="scientific">Lactobacillus bombicola</name>
    <dbReference type="NCBI Taxonomy" id="1505723"/>
    <lineage>
        <taxon>Bacteria</taxon>
        <taxon>Bacillati</taxon>
        <taxon>Bacillota</taxon>
        <taxon>Bacilli</taxon>
        <taxon>Lactobacillales</taxon>
        <taxon>Lactobacillaceae</taxon>
        <taxon>Lactobacillus</taxon>
    </lineage>
</organism>
<dbReference type="InterPro" id="IPR008979">
    <property type="entry name" value="Galactose-bd-like_sf"/>
</dbReference>
<comment type="similarity">
    <text evidence="3 9">Belongs to the peptidase S15 family.</text>
</comment>
<evidence type="ECO:0000256" key="4">
    <source>
        <dbReference type="ARBA" id="ARBA00011738"/>
    </source>
</evidence>
<feature type="active site" description="Charge relay system" evidence="9">
    <location>
        <position position="490"/>
    </location>
</feature>
<dbReference type="GO" id="GO:0006508">
    <property type="term" value="P:proteolysis"/>
    <property type="evidence" value="ECO:0007669"/>
    <property type="project" value="UniProtKB-KW"/>
</dbReference>
<keyword evidence="7 9" id="KW-0378">Hydrolase</keyword>
<dbReference type="InterPro" id="IPR005674">
    <property type="entry name" value="CocE/Ser_esterase"/>
</dbReference>
<dbReference type="SUPFAM" id="SSF49785">
    <property type="entry name" value="Galactose-binding domain-like"/>
    <property type="match status" value="1"/>
</dbReference>
<evidence type="ECO:0000256" key="3">
    <source>
        <dbReference type="ARBA" id="ARBA00010819"/>
    </source>
</evidence>
<dbReference type="Pfam" id="PF08530">
    <property type="entry name" value="PepX_C"/>
    <property type="match status" value="1"/>
</dbReference>
<dbReference type="SUPFAM" id="SSF81761">
    <property type="entry name" value="X-Prolyl dipeptidyl aminopeptidase PepX, N-terminal domain"/>
    <property type="match status" value="1"/>
</dbReference>
<dbReference type="Proteomes" id="UP000199599">
    <property type="component" value="Unassembled WGS sequence"/>
</dbReference>
<comment type="subcellular location">
    <subcellularLocation>
        <location evidence="9">Cytoplasm</location>
    </subcellularLocation>
</comment>
<keyword evidence="8 9" id="KW-0720">Serine protease</keyword>
<dbReference type="InterPro" id="IPR013736">
    <property type="entry name" value="Xaa-Pro_dipept_C"/>
</dbReference>
<proteinExistence type="inferred from homology"/>
<evidence type="ECO:0000256" key="9">
    <source>
        <dbReference type="HAMAP-Rule" id="MF_00698"/>
    </source>
</evidence>
<evidence type="ECO:0000256" key="6">
    <source>
        <dbReference type="ARBA" id="ARBA00022670"/>
    </source>
</evidence>
<comment type="function">
    <text evidence="2 9">Removes N-terminal dipeptides sequentially from polypeptides having unsubstituted N-termini provided that the penultimate residue is proline.</text>
</comment>
<dbReference type="GO" id="GO:0005737">
    <property type="term" value="C:cytoplasm"/>
    <property type="evidence" value="ECO:0007669"/>
    <property type="project" value="UniProtKB-SubCell"/>
</dbReference>
<evidence type="ECO:0000313" key="13">
    <source>
        <dbReference type="Proteomes" id="UP000199599"/>
    </source>
</evidence>
<evidence type="ECO:0000256" key="1">
    <source>
        <dbReference type="ARBA" id="ARBA00000123"/>
    </source>
</evidence>
<feature type="active site" description="Charge relay system" evidence="9">
    <location>
        <position position="370"/>
    </location>
</feature>
<dbReference type="Pfam" id="PF09168">
    <property type="entry name" value="PepX_N"/>
    <property type="match status" value="1"/>
</dbReference>
<gene>
    <name evidence="9" type="primary">pepX</name>
    <name evidence="12" type="ORF">SAMN04487792_0724</name>
</gene>
<reference evidence="13" key="1">
    <citation type="submission" date="2016-10" db="EMBL/GenBank/DDBJ databases">
        <authorList>
            <person name="Varghese N."/>
            <person name="Submissions S."/>
        </authorList>
    </citation>
    <scope>NUCLEOTIDE SEQUENCE [LARGE SCALE GENOMIC DNA]</scope>
    <source>
        <strain evidence="13">R-53102</strain>
    </source>
</reference>
<dbReference type="Gene3D" id="3.40.50.1820">
    <property type="entry name" value="alpha/beta hydrolase"/>
    <property type="match status" value="1"/>
</dbReference>
<dbReference type="InterPro" id="IPR000383">
    <property type="entry name" value="Xaa-Pro-like_dom"/>
</dbReference>
<dbReference type="InterPro" id="IPR036313">
    <property type="entry name" value="PepX_N_dom_sf"/>
</dbReference>
<dbReference type="HAMAP" id="MF_00698">
    <property type="entry name" value="Aminopeptidase_S15"/>
    <property type="match status" value="1"/>
</dbReference>
<keyword evidence="5 9" id="KW-0031">Aminopeptidase</keyword>
<dbReference type="EMBL" id="FOMN01000003">
    <property type="protein sequence ID" value="SFD41265.1"/>
    <property type="molecule type" value="Genomic_DNA"/>
</dbReference>
<dbReference type="AlphaFoldDB" id="A0A1I1S407"/>